<dbReference type="InterPro" id="IPR000914">
    <property type="entry name" value="SBP_5_dom"/>
</dbReference>
<keyword evidence="8" id="KW-1185">Reference proteome</keyword>
<feature type="signal peptide" evidence="5">
    <location>
        <begin position="1"/>
        <end position="26"/>
    </location>
</feature>
<dbReference type="Gene3D" id="3.40.190.10">
    <property type="entry name" value="Periplasmic binding protein-like II"/>
    <property type="match status" value="1"/>
</dbReference>
<accession>A0A7Y7BAT5</accession>
<proteinExistence type="inferred from homology"/>
<dbReference type="InterPro" id="IPR030678">
    <property type="entry name" value="Peptide/Ni-bd"/>
</dbReference>
<dbReference type="GO" id="GO:0030313">
    <property type="term" value="C:cell envelope"/>
    <property type="evidence" value="ECO:0007669"/>
    <property type="project" value="UniProtKB-SubCell"/>
</dbReference>
<comment type="similarity">
    <text evidence="2">Belongs to the bacterial solute-binding protein 5 family.</text>
</comment>
<sequence>MRCVHRGTVVPVLLALLAGGCGFASGSEDRSPVTVGTTDRVTSLDPAGAYDAGSWALFGNVYQSLLTFAPGSSTPVPDAARSCGFRGEGLRTYTCELRPHLTFANGHELTARDVKFSFDRIKRIHSDQGPGSLLDTLQSVDGDGGGTEVVFHLRVPDATFPLKIATGAGSIVDSTRYPADRLRTGDAVDGSGPYGLATYRAGAEAELRPNTRYTGAVKSLGGPVTVRYFADPDTLDEAWQERSVEVVGRQMPPAEIARISPTDPGVRVVETTAPSIRSLVFDVRDGAPLKETAIRQAIAAVLDREAIARDVHRRTVDPLYSLVPQGITGHATSFYDAYPKPDAARAREMLREAGVAVPVRFGLAYSQGAATDQEAALIKRQLEATGLFRVTPQRVGWQEFQEGYARGAYDAYCVSWVADFPDPDTFTTPLVGADNALHSGYSSARVEKLIAQARQIYQRNRVTEDFRQIQKIVAEDVPMVPLWQKKEYVLTTSSISGAEYLSDGTGIWRLWRLGRI</sequence>
<evidence type="ECO:0000256" key="5">
    <source>
        <dbReference type="SAM" id="SignalP"/>
    </source>
</evidence>
<evidence type="ECO:0000313" key="7">
    <source>
        <dbReference type="EMBL" id="NVK82208.1"/>
    </source>
</evidence>
<keyword evidence="3" id="KW-0813">Transport</keyword>
<gene>
    <name evidence="7" type="ORF">HG542_31860</name>
</gene>
<dbReference type="AlphaFoldDB" id="A0A7Y7BAT5"/>
<evidence type="ECO:0000256" key="3">
    <source>
        <dbReference type="ARBA" id="ARBA00022448"/>
    </source>
</evidence>
<protein>
    <submittedName>
        <fullName evidence="7">Peptide-binding protein</fullName>
    </submittedName>
</protein>
<dbReference type="PANTHER" id="PTHR30290:SF10">
    <property type="entry name" value="PERIPLASMIC OLIGOPEPTIDE-BINDING PROTEIN-RELATED"/>
    <property type="match status" value="1"/>
</dbReference>
<dbReference type="GO" id="GO:0043190">
    <property type="term" value="C:ATP-binding cassette (ABC) transporter complex"/>
    <property type="evidence" value="ECO:0007669"/>
    <property type="project" value="InterPro"/>
</dbReference>
<dbReference type="EMBL" id="JABBXF010000111">
    <property type="protein sequence ID" value="NVK82208.1"/>
    <property type="molecule type" value="Genomic_DNA"/>
</dbReference>
<comment type="subcellular location">
    <subcellularLocation>
        <location evidence="1">Cell envelope</location>
    </subcellularLocation>
</comment>
<feature type="chain" id="PRO_5039685869" evidence="5">
    <location>
        <begin position="27"/>
        <end position="516"/>
    </location>
</feature>
<feature type="domain" description="Solute-binding protein family 5" evidence="6">
    <location>
        <begin position="74"/>
        <end position="435"/>
    </location>
</feature>
<reference evidence="7 8" key="1">
    <citation type="submission" date="2020-04" db="EMBL/GenBank/DDBJ databases">
        <title>Draft Genome Sequence of Streptomyces morookaense DSM 40503, an 8-azaguanine-producing strain.</title>
        <authorList>
            <person name="Qi J."/>
            <person name="Gao J.-M."/>
        </authorList>
    </citation>
    <scope>NUCLEOTIDE SEQUENCE [LARGE SCALE GENOMIC DNA]</scope>
    <source>
        <strain evidence="7 8">DSM 40503</strain>
    </source>
</reference>
<keyword evidence="4 5" id="KW-0732">Signal</keyword>
<dbReference type="PROSITE" id="PS51257">
    <property type="entry name" value="PROKAR_LIPOPROTEIN"/>
    <property type="match status" value="1"/>
</dbReference>
<evidence type="ECO:0000313" key="8">
    <source>
        <dbReference type="Proteomes" id="UP000587462"/>
    </source>
</evidence>
<dbReference type="InterPro" id="IPR039424">
    <property type="entry name" value="SBP_5"/>
</dbReference>
<dbReference type="Proteomes" id="UP000587462">
    <property type="component" value="Unassembled WGS sequence"/>
</dbReference>
<dbReference type="SUPFAM" id="SSF53850">
    <property type="entry name" value="Periplasmic binding protein-like II"/>
    <property type="match status" value="1"/>
</dbReference>
<dbReference type="Gene3D" id="3.10.105.10">
    <property type="entry name" value="Dipeptide-binding Protein, Domain 3"/>
    <property type="match status" value="1"/>
</dbReference>
<dbReference type="PANTHER" id="PTHR30290">
    <property type="entry name" value="PERIPLASMIC BINDING COMPONENT OF ABC TRANSPORTER"/>
    <property type="match status" value="1"/>
</dbReference>
<evidence type="ECO:0000256" key="2">
    <source>
        <dbReference type="ARBA" id="ARBA00005695"/>
    </source>
</evidence>
<organism evidence="7 8">
    <name type="scientific">Streptomyces morookaense</name>
    <name type="common">Streptoverticillium morookaense</name>
    <dbReference type="NCBI Taxonomy" id="1970"/>
    <lineage>
        <taxon>Bacteria</taxon>
        <taxon>Bacillati</taxon>
        <taxon>Actinomycetota</taxon>
        <taxon>Actinomycetes</taxon>
        <taxon>Kitasatosporales</taxon>
        <taxon>Streptomycetaceae</taxon>
        <taxon>Streptomyces</taxon>
    </lineage>
</organism>
<name>A0A7Y7BAT5_STRMO</name>
<evidence type="ECO:0000256" key="4">
    <source>
        <dbReference type="ARBA" id="ARBA00022729"/>
    </source>
</evidence>
<dbReference type="Gene3D" id="3.90.76.10">
    <property type="entry name" value="Dipeptide-binding Protein, Domain 1"/>
    <property type="match status" value="1"/>
</dbReference>
<evidence type="ECO:0000256" key="1">
    <source>
        <dbReference type="ARBA" id="ARBA00004196"/>
    </source>
</evidence>
<dbReference type="GO" id="GO:0015833">
    <property type="term" value="P:peptide transport"/>
    <property type="evidence" value="ECO:0007669"/>
    <property type="project" value="TreeGrafter"/>
</dbReference>
<evidence type="ECO:0000259" key="6">
    <source>
        <dbReference type="Pfam" id="PF00496"/>
    </source>
</evidence>
<dbReference type="Pfam" id="PF00496">
    <property type="entry name" value="SBP_bac_5"/>
    <property type="match status" value="1"/>
</dbReference>
<dbReference type="PIRSF" id="PIRSF002741">
    <property type="entry name" value="MppA"/>
    <property type="match status" value="1"/>
</dbReference>
<dbReference type="GO" id="GO:1904680">
    <property type="term" value="F:peptide transmembrane transporter activity"/>
    <property type="evidence" value="ECO:0007669"/>
    <property type="project" value="TreeGrafter"/>
</dbReference>
<comment type="caution">
    <text evidence="7">The sequence shown here is derived from an EMBL/GenBank/DDBJ whole genome shotgun (WGS) entry which is preliminary data.</text>
</comment>
<dbReference type="GO" id="GO:0042597">
    <property type="term" value="C:periplasmic space"/>
    <property type="evidence" value="ECO:0007669"/>
    <property type="project" value="UniProtKB-ARBA"/>
</dbReference>